<protein>
    <submittedName>
        <fullName evidence="2">Uncharacterized protein</fullName>
    </submittedName>
</protein>
<name>A0A0L0FB43_9EUKA</name>
<proteinExistence type="predicted"/>
<dbReference type="GeneID" id="25914013"/>
<dbReference type="EMBL" id="KQ244969">
    <property type="protein sequence ID" value="KNC73932.1"/>
    <property type="molecule type" value="Genomic_DNA"/>
</dbReference>
<keyword evidence="3" id="KW-1185">Reference proteome</keyword>
<feature type="non-terminal residue" evidence="2">
    <location>
        <position position="1"/>
    </location>
</feature>
<evidence type="ECO:0000313" key="2">
    <source>
        <dbReference type="EMBL" id="KNC73932.1"/>
    </source>
</evidence>
<organism evidence="2 3">
    <name type="scientific">Sphaeroforma arctica JP610</name>
    <dbReference type="NCBI Taxonomy" id="667725"/>
    <lineage>
        <taxon>Eukaryota</taxon>
        <taxon>Ichthyosporea</taxon>
        <taxon>Ichthyophonida</taxon>
        <taxon>Sphaeroforma</taxon>
    </lineage>
</organism>
<dbReference type="AlphaFoldDB" id="A0A0L0FB43"/>
<accession>A0A0L0FB43</accession>
<sequence>PPSQIGYGESTSNRNNRPIRRQTSTSNLVPSPVQRERPRMCLWLSTALFYL</sequence>
<dbReference type="Proteomes" id="UP000054560">
    <property type="component" value="Unassembled WGS sequence"/>
</dbReference>
<feature type="region of interest" description="Disordered" evidence="1">
    <location>
        <begin position="1"/>
        <end position="35"/>
    </location>
</feature>
<evidence type="ECO:0000256" key="1">
    <source>
        <dbReference type="SAM" id="MobiDB-lite"/>
    </source>
</evidence>
<feature type="non-terminal residue" evidence="2">
    <location>
        <position position="51"/>
    </location>
</feature>
<evidence type="ECO:0000313" key="3">
    <source>
        <dbReference type="Proteomes" id="UP000054560"/>
    </source>
</evidence>
<dbReference type="RefSeq" id="XP_014147834.1">
    <property type="nucleotide sequence ID" value="XM_014292359.1"/>
</dbReference>
<feature type="compositionally biased region" description="Polar residues" evidence="1">
    <location>
        <begin position="9"/>
        <end position="29"/>
    </location>
</feature>
<reference evidence="2 3" key="1">
    <citation type="submission" date="2011-02" db="EMBL/GenBank/DDBJ databases">
        <title>The Genome Sequence of Sphaeroforma arctica JP610.</title>
        <authorList>
            <consortium name="The Broad Institute Genome Sequencing Platform"/>
            <person name="Russ C."/>
            <person name="Cuomo C."/>
            <person name="Young S.K."/>
            <person name="Zeng Q."/>
            <person name="Gargeya S."/>
            <person name="Alvarado L."/>
            <person name="Berlin A."/>
            <person name="Chapman S.B."/>
            <person name="Chen Z."/>
            <person name="Freedman E."/>
            <person name="Gellesch M."/>
            <person name="Goldberg J."/>
            <person name="Griggs A."/>
            <person name="Gujja S."/>
            <person name="Heilman E."/>
            <person name="Heiman D."/>
            <person name="Howarth C."/>
            <person name="Mehta T."/>
            <person name="Neiman D."/>
            <person name="Pearson M."/>
            <person name="Roberts A."/>
            <person name="Saif S."/>
            <person name="Shea T."/>
            <person name="Shenoy N."/>
            <person name="Sisk P."/>
            <person name="Stolte C."/>
            <person name="Sykes S."/>
            <person name="White J."/>
            <person name="Yandava C."/>
            <person name="Burger G."/>
            <person name="Gray M.W."/>
            <person name="Holland P.W.H."/>
            <person name="King N."/>
            <person name="Lang F.B.F."/>
            <person name="Roger A.J."/>
            <person name="Ruiz-Trillo I."/>
            <person name="Haas B."/>
            <person name="Nusbaum C."/>
            <person name="Birren B."/>
        </authorList>
    </citation>
    <scope>NUCLEOTIDE SEQUENCE [LARGE SCALE GENOMIC DNA]</scope>
    <source>
        <strain evidence="2 3">JP610</strain>
    </source>
</reference>
<gene>
    <name evidence="2" type="ORF">SARC_13509</name>
</gene>